<accession>A0A9D4EEL2</accession>
<dbReference type="EMBL" id="JAIWYP010000009">
    <property type="protein sequence ID" value="KAH3778030.1"/>
    <property type="molecule type" value="Genomic_DNA"/>
</dbReference>
<proteinExistence type="predicted"/>
<comment type="caution">
    <text evidence="1">The sequence shown here is derived from an EMBL/GenBank/DDBJ whole genome shotgun (WGS) entry which is preliminary data.</text>
</comment>
<evidence type="ECO:0000313" key="2">
    <source>
        <dbReference type="Proteomes" id="UP000828390"/>
    </source>
</evidence>
<evidence type="ECO:0000313" key="1">
    <source>
        <dbReference type="EMBL" id="KAH3778030.1"/>
    </source>
</evidence>
<name>A0A9D4EEL2_DREPO</name>
<dbReference type="Proteomes" id="UP000828390">
    <property type="component" value="Unassembled WGS sequence"/>
</dbReference>
<reference evidence="1" key="1">
    <citation type="journal article" date="2019" name="bioRxiv">
        <title>The Genome of the Zebra Mussel, Dreissena polymorpha: A Resource for Invasive Species Research.</title>
        <authorList>
            <person name="McCartney M.A."/>
            <person name="Auch B."/>
            <person name="Kono T."/>
            <person name="Mallez S."/>
            <person name="Zhang Y."/>
            <person name="Obille A."/>
            <person name="Becker A."/>
            <person name="Abrahante J.E."/>
            <person name="Garbe J."/>
            <person name="Badalamenti J.P."/>
            <person name="Herman A."/>
            <person name="Mangelson H."/>
            <person name="Liachko I."/>
            <person name="Sullivan S."/>
            <person name="Sone E.D."/>
            <person name="Koren S."/>
            <person name="Silverstein K.A.T."/>
            <person name="Beckman K.B."/>
            <person name="Gohl D.M."/>
        </authorList>
    </citation>
    <scope>NUCLEOTIDE SEQUENCE</scope>
    <source>
        <strain evidence="1">Duluth1</strain>
        <tissue evidence="1">Whole animal</tissue>
    </source>
</reference>
<reference evidence="1" key="2">
    <citation type="submission" date="2020-11" db="EMBL/GenBank/DDBJ databases">
        <authorList>
            <person name="McCartney M.A."/>
            <person name="Auch B."/>
            <person name="Kono T."/>
            <person name="Mallez S."/>
            <person name="Becker A."/>
            <person name="Gohl D.M."/>
            <person name="Silverstein K.A.T."/>
            <person name="Koren S."/>
            <person name="Bechman K.B."/>
            <person name="Herman A."/>
            <person name="Abrahante J.E."/>
            <person name="Garbe J."/>
        </authorList>
    </citation>
    <scope>NUCLEOTIDE SEQUENCE</scope>
    <source>
        <strain evidence="1">Duluth1</strain>
        <tissue evidence="1">Whole animal</tissue>
    </source>
</reference>
<organism evidence="1 2">
    <name type="scientific">Dreissena polymorpha</name>
    <name type="common">Zebra mussel</name>
    <name type="synonym">Mytilus polymorpha</name>
    <dbReference type="NCBI Taxonomy" id="45954"/>
    <lineage>
        <taxon>Eukaryota</taxon>
        <taxon>Metazoa</taxon>
        <taxon>Spiralia</taxon>
        <taxon>Lophotrochozoa</taxon>
        <taxon>Mollusca</taxon>
        <taxon>Bivalvia</taxon>
        <taxon>Autobranchia</taxon>
        <taxon>Heteroconchia</taxon>
        <taxon>Euheterodonta</taxon>
        <taxon>Imparidentia</taxon>
        <taxon>Neoheterodontei</taxon>
        <taxon>Myida</taxon>
        <taxon>Dreissenoidea</taxon>
        <taxon>Dreissenidae</taxon>
        <taxon>Dreissena</taxon>
    </lineage>
</organism>
<gene>
    <name evidence="1" type="ORF">DPMN_179483</name>
</gene>
<dbReference type="AlphaFoldDB" id="A0A9D4EEL2"/>
<protein>
    <submittedName>
        <fullName evidence="1">Uncharacterized protein</fullName>
    </submittedName>
</protein>
<sequence length="155" mass="17442">MKINGGCIGAGTGDGLGEENCPAPGGHVFKQTRIIFEISLDNIRTNVLIKIHEDSIKNVTSRLTRKIPHTLVDWTTNVTLRVLTMKTTLPLVAITNVLTKFHEDSTKNVITRVDFKLVQDMIGPHDLTKFHEYRTIKVTNVLTKFHEQVLTRITP</sequence>
<keyword evidence="2" id="KW-1185">Reference proteome</keyword>